<comment type="caution">
    <text evidence="2">The sequence shown here is derived from an EMBL/GenBank/DDBJ whole genome shotgun (WGS) entry which is preliminary data.</text>
</comment>
<feature type="region of interest" description="Disordered" evidence="1">
    <location>
        <begin position="1"/>
        <end position="32"/>
    </location>
</feature>
<evidence type="ECO:0000313" key="3">
    <source>
        <dbReference type="Proteomes" id="UP000584867"/>
    </source>
</evidence>
<evidence type="ECO:0000313" key="2">
    <source>
        <dbReference type="EMBL" id="MBB5062651.1"/>
    </source>
</evidence>
<protein>
    <submittedName>
        <fullName evidence="2">Uncharacterized protein</fullName>
    </submittedName>
</protein>
<evidence type="ECO:0000256" key="1">
    <source>
        <dbReference type="SAM" id="MobiDB-lite"/>
    </source>
</evidence>
<organism evidence="2 3">
    <name type="scientific">Granulicella mallensis</name>
    <dbReference type="NCBI Taxonomy" id="940614"/>
    <lineage>
        <taxon>Bacteria</taxon>
        <taxon>Pseudomonadati</taxon>
        <taxon>Acidobacteriota</taxon>
        <taxon>Terriglobia</taxon>
        <taxon>Terriglobales</taxon>
        <taxon>Acidobacteriaceae</taxon>
        <taxon>Granulicella</taxon>
    </lineage>
</organism>
<feature type="compositionally biased region" description="Polar residues" evidence="1">
    <location>
        <begin position="9"/>
        <end position="32"/>
    </location>
</feature>
<proteinExistence type="predicted"/>
<name>A0A7W7ZNY3_9BACT</name>
<gene>
    <name evidence="2" type="ORF">HDF15_000981</name>
</gene>
<sequence length="86" mass="9148">MGGKPVGSLTVTKSGVTRGGYSSNRRMQNGNVTMSASVTVNGSENRHELRAGLPGQFRIVGIDSSEKGHTKFKLIFLALPKAESSR</sequence>
<reference evidence="2 3" key="1">
    <citation type="submission" date="2020-08" db="EMBL/GenBank/DDBJ databases">
        <title>Genomic Encyclopedia of Type Strains, Phase IV (KMG-V): Genome sequencing to study the core and pangenomes of soil and plant-associated prokaryotes.</title>
        <authorList>
            <person name="Whitman W."/>
        </authorList>
    </citation>
    <scope>NUCLEOTIDE SEQUENCE [LARGE SCALE GENOMIC DNA]</scope>
    <source>
        <strain evidence="2 3">X5P3</strain>
    </source>
</reference>
<dbReference type="EMBL" id="JACHIO010000003">
    <property type="protein sequence ID" value="MBB5062651.1"/>
    <property type="molecule type" value="Genomic_DNA"/>
</dbReference>
<dbReference type="AlphaFoldDB" id="A0A7W7ZNY3"/>
<accession>A0A7W7ZNY3</accession>
<dbReference type="Proteomes" id="UP000584867">
    <property type="component" value="Unassembled WGS sequence"/>
</dbReference>